<gene>
    <name evidence="4" type="primary">STI</name>
    <name evidence="4" type="ORF">MA16_Dca009544</name>
</gene>
<dbReference type="PROSITE" id="PS50005">
    <property type="entry name" value="TPR"/>
    <property type="match status" value="1"/>
</dbReference>
<dbReference type="GO" id="GO:0051879">
    <property type="term" value="F:Hsp90 protein binding"/>
    <property type="evidence" value="ECO:0007669"/>
    <property type="project" value="TreeGrafter"/>
</dbReference>
<keyword evidence="5" id="KW-1185">Reference proteome</keyword>
<dbReference type="Gene3D" id="1.25.40.10">
    <property type="entry name" value="Tetratricopeptide repeat domain"/>
    <property type="match status" value="1"/>
</dbReference>
<dbReference type="SMART" id="SM00028">
    <property type="entry name" value="TPR"/>
    <property type="match status" value="1"/>
</dbReference>
<sequence>MDGIEISFDDENYSSLVIQDHYFLICCLRLSPPLRRGSRRKTVEIKPNWSKGYSRLGAVHLGLVNHEEAIVAYQKGLDHDPNNEALKSGLADARAAANRSRKPSAALSMSREFISGHDRRFAS</sequence>
<dbReference type="SUPFAM" id="SSF48452">
    <property type="entry name" value="TPR-like"/>
    <property type="match status" value="1"/>
</dbReference>
<dbReference type="EMBL" id="KZ503291">
    <property type="protein sequence ID" value="PKU66170.1"/>
    <property type="molecule type" value="Genomic_DNA"/>
</dbReference>
<evidence type="ECO:0000256" key="1">
    <source>
        <dbReference type="ARBA" id="ARBA00022737"/>
    </source>
</evidence>
<keyword evidence="1" id="KW-0677">Repeat</keyword>
<evidence type="ECO:0000313" key="5">
    <source>
        <dbReference type="Proteomes" id="UP000233837"/>
    </source>
</evidence>
<name>A0A2I0VRY3_9ASPA</name>
<dbReference type="Proteomes" id="UP000233837">
    <property type="component" value="Unassembled WGS sequence"/>
</dbReference>
<proteinExistence type="predicted"/>
<feature type="repeat" description="TPR" evidence="3">
    <location>
        <begin position="50"/>
        <end position="83"/>
    </location>
</feature>
<dbReference type="AlphaFoldDB" id="A0A2I0VRY3"/>
<dbReference type="InterPro" id="IPR019734">
    <property type="entry name" value="TPR_rpt"/>
</dbReference>
<keyword evidence="2 3" id="KW-0802">TPR repeat</keyword>
<evidence type="ECO:0000313" key="4">
    <source>
        <dbReference type="EMBL" id="PKU66170.1"/>
    </source>
</evidence>
<evidence type="ECO:0000256" key="3">
    <source>
        <dbReference type="PROSITE-ProRule" id="PRU00339"/>
    </source>
</evidence>
<dbReference type="STRING" id="906689.A0A2I0VRY3"/>
<reference evidence="4 5" key="2">
    <citation type="journal article" date="2017" name="Nature">
        <title>The Apostasia genome and the evolution of orchids.</title>
        <authorList>
            <person name="Zhang G.Q."/>
            <person name="Liu K.W."/>
            <person name="Li Z."/>
            <person name="Lohaus R."/>
            <person name="Hsiao Y.Y."/>
            <person name="Niu S.C."/>
            <person name="Wang J.Y."/>
            <person name="Lin Y.C."/>
            <person name="Xu Q."/>
            <person name="Chen L.J."/>
            <person name="Yoshida K."/>
            <person name="Fujiwara S."/>
            <person name="Wang Z.W."/>
            <person name="Zhang Y.Q."/>
            <person name="Mitsuda N."/>
            <person name="Wang M."/>
            <person name="Liu G.H."/>
            <person name="Pecoraro L."/>
            <person name="Huang H.X."/>
            <person name="Xiao X.J."/>
            <person name="Lin M."/>
            <person name="Wu X.Y."/>
            <person name="Wu W.L."/>
            <person name="Chen Y.Y."/>
            <person name="Chang S.B."/>
            <person name="Sakamoto S."/>
            <person name="Ohme-Takagi M."/>
            <person name="Yagi M."/>
            <person name="Zeng S.J."/>
            <person name="Shen C.Y."/>
            <person name="Yeh C.M."/>
            <person name="Luo Y.B."/>
            <person name="Tsai W.C."/>
            <person name="Van de Peer Y."/>
            <person name="Liu Z.J."/>
        </authorList>
    </citation>
    <scope>NUCLEOTIDE SEQUENCE [LARGE SCALE GENOMIC DNA]</scope>
    <source>
        <tissue evidence="4">The whole plant</tissue>
    </source>
</reference>
<evidence type="ECO:0000256" key="2">
    <source>
        <dbReference type="ARBA" id="ARBA00022803"/>
    </source>
</evidence>
<accession>A0A2I0VRY3</accession>
<organism evidence="4 5">
    <name type="scientific">Dendrobium catenatum</name>
    <dbReference type="NCBI Taxonomy" id="906689"/>
    <lineage>
        <taxon>Eukaryota</taxon>
        <taxon>Viridiplantae</taxon>
        <taxon>Streptophyta</taxon>
        <taxon>Embryophyta</taxon>
        <taxon>Tracheophyta</taxon>
        <taxon>Spermatophyta</taxon>
        <taxon>Magnoliopsida</taxon>
        <taxon>Liliopsida</taxon>
        <taxon>Asparagales</taxon>
        <taxon>Orchidaceae</taxon>
        <taxon>Epidendroideae</taxon>
        <taxon>Malaxideae</taxon>
        <taxon>Dendrobiinae</taxon>
        <taxon>Dendrobium</taxon>
    </lineage>
</organism>
<dbReference type="Pfam" id="PF00515">
    <property type="entry name" value="TPR_1"/>
    <property type="match status" value="1"/>
</dbReference>
<protein>
    <submittedName>
        <fullName evidence="4">Heat shock protein STI</fullName>
    </submittedName>
</protein>
<reference evidence="4 5" key="1">
    <citation type="journal article" date="2016" name="Sci. Rep.">
        <title>The Dendrobium catenatum Lindl. genome sequence provides insights into polysaccharide synthase, floral development and adaptive evolution.</title>
        <authorList>
            <person name="Zhang G.Q."/>
            <person name="Xu Q."/>
            <person name="Bian C."/>
            <person name="Tsai W.C."/>
            <person name="Yeh C.M."/>
            <person name="Liu K.W."/>
            <person name="Yoshida K."/>
            <person name="Zhang L.S."/>
            <person name="Chang S.B."/>
            <person name="Chen F."/>
            <person name="Shi Y."/>
            <person name="Su Y.Y."/>
            <person name="Zhang Y.Q."/>
            <person name="Chen L.J."/>
            <person name="Yin Y."/>
            <person name="Lin M."/>
            <person name="Huang H."/>
            <person name="Deng H."/>
            <person name="Wang Z.W."/>
            <person name="Zhu S.L."/>
            <person name="Zhao X."/>
            <person name="Deng C."/>
            <person name="Niu S.C."/>
            <person name="Huang J."/>
            <person name="Wang M."/>
            <person name="Liu G.H."/>
            <person name="Yang H.J."/>
            <person name="Xiao X.J."/>
            <person name="Hsiao Y.Y."/>
            <person name="Wu W.L."/>
            <person name="Chen Y.Y."/>
            <person name="Mitsuda N."/>
            <person name="Ohme-Takagi M."/>
            <person name="Luo Y.B."/>
            <person name="Van de Peer Y."/>
            <person name="Liu Z.J."/>
        </authorList>
    </citation>
    <scope>NUCLEOTIDE SEQUENCE [LARGE SCALE GENOMIC DNA]</scope>
    <source>
        <tissue evidence="4">The whole plant</tissue>
    </source>
</reference>
<dbReference type="PANTHER" id="PTHR22904">
    <property type="entry name" value="TPR REPEAT CONTAINING PROTEIN"/>
    <property type="match status" value="1"/>
</dbReference>
<dbReference type="PANTHER" id="PTHR22904:SF533">
    <property type="entry name" value="HSP70-HSP90 ORGANIZING PROTEIN 3"/>
    <property type="match status" value="1"/>
</dbReference>
<dbReference type="InterPro" id="IPR011990">
    <property type="entry name" value="TPR-like_helical_dom_sf"/>
</dbReference>
<keyword evidence="4" id="KW-0346">Stress response</keyword>